<organism evidence="1">
    <name type="scientific">bioreactor metagenome</name>
    <dbReference type="NCBI Taxonomy" id="1076179"/>
    <lineage>
        <taxon>unclassified sequences</taxon>
        <taxon>metagenomes</taxon>
        <taxon>ecological metagenomes</taxon>
    </lineage>
</organism>
<reference evidence="1" key="1">
    <citation type="submission" date="2019-08" db="EMBL/GenBank/DDBJ databases">
        <authorList>
            <person name="Kucharzyk K."/>
            <person name="Murdoch R.W."/>
            <person name="Higgins S."/>
            <person name="Loffler F."/>
        </authorList>
    </citation>
    <scope>NUCLEOTIDE SEQUENCE</scope>
</reference>
<sequence>MSFGISTSENEPITIKNWQGFVIGNQGSGLDYFGDYLEDPVLLTKNPLALAPAFLDWLLRFKSLLPTQDQNGGQNFFIDYQFTFHYPNEYLTIDNLSISNYYTENPLYLRSIKIENGENKYLIVNQNEKLNSGFGADYAFTNLPIALDPHYPTQIEFYLYGIGVMNAGNGPINWPYKFSVYIPNTLE</sequence>
<proteinExistence type="predicted"/>
<protein>
    <submittedName>
        <fullName evidence="1">Uncharacterized protein</fullName>
    </submittedName>
</protein>
<evidence type="ECO:0000313" key="1">
    <source>
        <dbReference type="EMBL" id="MPM35313.1"/>
    </source>
</evidence>
<dbReference type="AlphaFoldDB" id="A0A644Z9C8"/>
<dbReference type="EMBL" id="VSSQ01007246">
    <property type="protein sequence ID" value="MPM35313.1"/>
    <property type="molecule type" value="Genomic_DNA"/>
</dbReference>
<comment type="caution">
    <text evidence="1">The sequence shown here is derived from an EMBL/GenBank/DDBJ whole genome shotgun (WGS) entry which is preliminary data.</text>
</comment>
<gene>
    <name evidence="1" type="ORF">SDC9_81903</name>
</gene>
<accession>A0A644Z9C8</accession>
<name>A0A644Z9C8_9ZZZZ</name>